<gene>
    <name evidence="1" type="ORF">MENT_LOCUS47059</name>
</gene>
<evidence type="ECO:0000313" key="2">
    <source>
        <dbReference type="Proteomes" id="UP000580250"/>
    </source>
</evidence>
<reference evidence="1 2" key="1">
    <citation type="submission" date="2020-08" db="EMBL/GenBank/DDBJ databases">
        <authorList>
            <person name="Koutsovoulos G."/>
            <person name="Danchin GJ E."/>
        </authorList>
    </citation>
    <scope>NUCLEOTIDE SEQUENCE [LARGE SCALE GENOMIC DNA]</scope>
</reference>
<dbReference type="Proteomes" id="UP000580250">
    <property type="component" value="Unassembled WGS sequence"/>
</dbReference>
<evidence type="ECO:0000313" key="1">
    <source>
        <dbReference type="EMBL" id="CAD2194073.1"/>
    </source>
</evidence>
<comment type="caution">
    <text evidence="1">The sequence shown here is derived from an EMBL/GenBank/DDBJ whole genome shotgun (WGS) entry which is preliminary data.</text>
</comment>
<sequence length="80" mass="9122">MFLTKKCKFLGKLILLDGCASCSKGGAITELRVTHFEEEGGFFSMYREEKEFEAFRIADILINIGGSKLKIQDHLQLRYS</sequence>
<proteinExistence type="predicted"/>
<protein>
    <submittedName>
        <fullName evidence="1">Uncharacterized protein</fullName>
    </submittedName>
</protein>
<dbReference type="AlphaFoldDB" id="A0A6V7X4D2"/>
<accession>A0A6V7X4D2</accession>
<dbReference type="EMBL" id="CAJEWN010001081">
    <property type="protein sequence ID" value="CAD2194073.1"/>
    <property type="molecule type" value="Genomic_DNA"/>
</dbReference>
<name>A0A6V7X4D2_MELEN</name>
<organism evidence="1 2">
    <name type="scientific">Meloidogyne enterolobii</name>
    <name type="common">Root-knot nematode worm</name>
    <name type="synonym">Meloidogyne mayaguensis</name>
    <dbReference type="NCBI Taxonomy" id="390850"/>
    <lineage>
        <taxon>Eukaryota</taxon>
        <taxon>Metazoa</taxon>
        <taxon>Ecdysozoa</taxon>
        <taxon>Nematoda</taxon>
        <taxon>Chromadorea</taxon>
        <taxon>Rhabditida</taxon>
        <taxon>Tylenchina</taxon>
        <taxon>Tylenchomorpha</taxon>
        <taxon>Tylenchoidea</taxon>
        <taxon>Meloidogynidae</taxon>
        <taxon>Meloidogyninae</taxon>
        <taxon>Meloidogyne</taxon>
    </lineage>
</organism>